<dbReference type="Proteomes" id="UP001149314">
    <property type="component" value="Unassembled WGS sequence"/>
</dbReference>
<proteinExistence type="predicted"/>
<dbReference type="AlphaFoldDB" id="A0A9X4BEF2"/>
<dbReference type="EMBL" id="JAOURS010000015">
    <property type="protein sequence ID" value="MDC6639548.1"/>
    <property type="molecule type" value="Genomic_DNA"/>
</dbReference>
<protein>
    <submittedName>
        <fullName evidence="1">Uncharacterized protein</fullName>
    </submittedName>
</protein>
<organism evidence="1 2">
    <name type="scientific">Leclercia adecarboxylata</name>
    <dbReference type="NCBI Taxonomy" id="83655"/>
    <lineage>
        <taxon>Bacteria</taxon>
        <taxon>Pseudomonadati</taxon>
        <taxon>Pseudomonadota</taxon>
        <taxon>Gammaproteobacteria</taxon>
        <taxon>Enterobacterales</taxon>
        <taxon>Enterobacteriaceae</taxon>
        <taxon>Leclercia</taxon>
    </lineage>
</organism>
<accession>A0A9X4BEF2</accession>
<gene>
    <name evidence="1" type="ORF">OEZ79_14995</name>
</gene>
<sequence length="119" mass="13444">MFTLKLINKRGLSPSELEILDPELFEYLMIYDSSIEPSGARFEHIKYSNLAHLILMSSGNLTEAGMKNASVNDWDMYGLLSNKTVHERIQEDEQKQLTQQQLKQSAMMQFITGSTGNGG</sequence>
<dbReference type="RefSeq" id="WP_191152795.1">
    <property type="nucleotide sequence ID" value="NZ_CP060824.1"/>
</dbReference>
<reference evidence="1" key="1">
    <citation type="journal article" date="2023" name="Genes Genomics">
        <title>Genomic insights of Leclercia adecarboxylata strains linked to an outbreak in public hospitals in Mexico.</title>
        <authorList>
            <person name="Barrios-Villa E."/>
            <person name="Pacheco-Flores B."/>
            <person name="Lozano-Zarain P."/>
            <person name="Del Campo-Ortega R."/>
            <person name="de Jesus Ascencio-Montiel I."/>
            <person name="Gonzalez-Leon M."/>
            <person name="Camorlinga-Ponce M."/>
            <person name="Gaytan Cervantes F.J."/>
            <person name="Gonzalez Torres C."/>
            <person name="Aguilar E."/>
            <person name="Gonzalez Ibarra J."/>
            <person name="Torres Lopez F.J."/>
            <person name="Rosas-Vargas H."/>
            <person name="Gonzalez-Bonilla C.R."/>
            <person name="Del Carmen Rocha-Gracia R."/>
        </authorList>
    </citation>
    <scope>NUCLEOTIDE SEQUENCE</scope>
    <source>
        <strain evidence="1">Lac40</strain>
    </source>
</reference>
<name>A0A9X4BEF2_9ENTR</name>
<evidence type="ECO:0000313" key="1">
    <source>
        <dbReference type="EMBL" id="MDC6639548.1"/>
    </source>
</evidence>
<evidence type="ECO:0000313" key="2">
    <source>
        <dbReference type="Proteomes" id="UP001149314"/>
    </source>
</evidence>
<comment type="caution">
    <text evidence="1">The sequence shown here is derived from an EMBL/GenBank/DDBJ whole genome shotgun (WGS) entry which is preliminary data.</text>
</comment>